<comment type="catalytic activity">
    <reaction evidence="18">
        <text>prephenate + H(+) = 3-phenylpyruvate + CO2 + H2O</text>
        <dbReference type="Rhea" id="RHEA:21648"/>
        <dbReference type="ChEBI" id="CHEBI:15377"/>
        <dbReference type="ChEBI" id="CHEBI:15378"/>
        <dbReference type="ChEBI" id="CHEBI:16526"/>
        <dbReference type="ChEBI" id="CHEBI:18005"/>
        <dbReference type="ChEBI" id="CHEBI:29934"/>
        <dbReference type="EC" id="4.2.1.51"/>
    </reaction>
</comment>
<dbReference type="InterPro" id="IPR008242">
    <property type="entry name" value="Chor_mutase/pphenate_deHydtase"/>
</dbReference>
<organism evidence="22 23">
    <name type="scientific">Marinicella sediminis</name>
    <dbReference type="NCBI Taxonomy" id="1792834"/>
    <lineage>
        <taxon>Bacteria</taxon>
        <taxon>Pseudomonadati</taxon>
        <taxon>Pseudomonadota</taxon>
        <taxon>Gammaproteobacteria</taxon>
        <taxon>Lysobacterales</taxon>
        <taxon>Marinicellaceae</taxon>
        <taxon>Marinicella</taxon>
    </lineage>
</organism>
<evidence type="ECO:0000256" key="5">
    <source>
        <dbReference type="ARBA" id="ARBA00004817"/>
    </source>
</evidence>
<evidence type="ECO:0000256" key="6">
    <source>
        <dbReference type="ARBA" id="ARBA00012404"/>
    </source>
</evidence>
<dbReference type="Pfam" id="PF01817">
    <property type="entry name" value="CM_2"/>
    <property type="match status" value="1"/>
</dbReference>
<keyword evidence="14 22" id="KW-0456">Lyase</keyword>
<evidence type="ECO:0000256" key="2">
    <source>
        <dbReference type="ARBA" id="ARBA00002364"/>
    </source>
</evidence>
<evidence type="ECO:0000259" key="20">
    <source>
        <dbReference type="PROSITE" id="PS51171"/>
    </source>
</evidence>
<keyword evidence="12" id="KW-0584">Phenylalanine biosynthesis</keyword>
<evidence type="ECO:0000256" key="10">
    <source>
        <dbReference type="ARBA" id="ARBA00022605"/>
    </source>
</evidence>
<dbReference type="InterPro" id="IPR036979">
    <property type="entry name" value="CM_dom_sf"/>
</dbReference>
<dbReference type="Pfam" id="PF00800">
    <property type="entry name" value="PDT"/>
    <property type="match status" value="1"/>
</dbReference>
<dbReference type="RefSeq" id="WP_077412227.1">
    <property type="nucleotide sequence ID" value="NZ_JBHRTS010000009.1"/>
</dbReference>
<dbReference type="Gene3D" id="3.30.70.260">
    <property type="match status" value="1"/>
</dbReference>
<dbReference type="EMBL" id="JBHRTS010000009">
    <property type="protein sequence ID" value="MFC3195561.1"/>
    <property type="molecule type" value="Genomic_DNA"/>
</dbReference>
<evidence type="ECO:0000256" key="4">
    <source>
        <dbReference type="ARBA" id="ARBA00004741"/>
    </source>
</evidence>
<dbReference type="NCBIfam" id="NF008865">
    <property type="entry name" value="PRK11898.1"/>
    <property type="match status" value="1"/>
</dbReference>
<feature type="domain" description="ACT" evidence="21">
    <location>
        <begin position="282"/>
        <end position="359"/>
    </location>
</feature>
<dbReference type="InterPro" id="IPR001086">
    <property type="entry name" value="Preph_deHydtase"/>
</dbReference>
<evidence type="ECO:0000256" key="15">
    <source>
        <dbReference type="ARBA" id="ARBA00023268"/>
    </source>
</evidence>
<dbReference type="SMART" id="SM00830">
    <property type="entry name" value="CM_2"/>
    <property type="match status" value="1"/>
</dbReference>
<keyword evidence="15" id="KW-0511">Multifunctional enzyme</keyword>
<dbReference type="SUPFAM" id="SSF53850">
    <property type="entry name" value="Periplasmic binding protein-like II"/>
    <property type="match status" value="1"/>
</dbReference>
<dbReference type="Gene3D" id="3.40.190.10">
    <property type="entry name" value="Periplasmic binding protein-like II"/>
    <property type="match status" value="2"/>
</dbReference>
<protein>
    <recommendedName>
        <fullName evidence="8">Bifunctional chorismate mutase/prephenate dehydratase</fullName>
        <ecNumber evidence="7">4.2.1.51</ecNumber>
        <ecNumber evidence="6">5.4.99.5</ecNumber>
    </recommendedName>
    <alternativeName>
        <fullName evidence="17">Chorismate mutase-prephenate dehydratase</fullName>
    </alternativeName>
    <alternativeName>
        <fullName evidence="16">p-protein</fullName>
    </alternativeName>
</protein>
<dbReference type="Proteomes" id="UP001595533">
    <property type="component" value="Unassembled WGS sequence"/>
</dbReference>
<dbReference type="InterPro" id="IPR045865">
    <property type="entry name" value="ACT-like_dom_sf"/>
</dbReference>
<name>A0ABV7JHK2_9GAMM</name>
<evidence type="ECO:0000256" key="18">
    <source>
        <dbReference type="ARBA" id="ARBA00047848"/>
    </source>
</evidence>
<evidence type="ECO:0000256" key="12">
    <source>
        <dbReference type="ARBA" id="ARBA00023222"/>
    </source>
</evidence>
<evidence type="ECO:0000256" key="7">
    <source>
        <dbReference type="ARBA" id="ARBA00013147"/>
    </source>
</evidence>
<dbReference type="PIRSF" id="PIRSF001500">
    <property type="entry name" value="Chor_mut_pdt_Ppr"/>
    <property type="match status" value="1"/>
</dbReference>
<dbReference type="PANTHER" id="PTHR21022">
    <property type="entry name" value="PREPHENATE DEHYDRATASE P PROTEIN"/>
    <property type="match status" value="1"/>
</dbReference>
<dbReference type="PROSITE" id="PS00857">
    <property type="entry name" value="PREPHENATE_DEHYDR_1"/>
    <property type="match status" value="1"/>
</dbReference>
<comment type="catalytic activity">
    <reaction evidence="1">
        <text>chorismate = prephenate</text>
        <dbReference type="Rhea" id="RHEA:13897"/>
        <dbReference type="ChEBI" id="CHEBI:29748"/>
        <dbReference type="ChEBI" id="CHEBI:29934"/>
        <dbReference type="EC" id="5.4.99.5"/>
    </reaction>
</comment>
<dbReference type="Pfam" id="PF01842">
    <property type="entry name" value="ACT"/>
    <property type="match status" value="1"/>
</dbReference>
<proteinExistence type="predicted"/>
<dbReference type="InterPro" id="IPR010957">
    <property type="entry name" value="G/b/e-P-prot_chorismate_mutase"/>
</dbReference>
<evidence type="ECO:0000313" key="22">
    <source>
        <dbReference type="EMBL" id="MFC3195561.1"/>
    </source>
</evidence>
<sequence length="362" mass="40292">MAEDNQEWLTSLRTKIDGIDEHIQSLITQRAAIANEVAQSKSKAESGGFYYRPEREAQVLRAVKERNEGPLSDEALVRLFKEIMSACLAQQKPLNIAFLGPEGTFSEMATYRYFGHSVKAMPEATIDRVFAEVEAGVADFGVVPIENSTEGAVNNTLDMFINSPLKICGELDFPIHHNLMSKQESLENIQVIFSHRQSLAQCRMWLREHAPHIDTMAVNSNAEAARKASYNEHAAAIAGASAAAMYGLKILHKDIEDQTDNATRFLVIGKQLLAPSGDDKSSLMVAAKDEPGVLFHILRPLNDQGISMTRIESRPSKKNKWDYVFFIDVEGHVEDPQLSNAISEMQRYTSNLHILGSYPKSV</sequence>
<keyword evidence="13" id="KW-0413">Isomerase</keyword>
<dbReference type="CDD" id="cd13630">
    <property type="entry name" value="PBP2_PDT_1"/>
    <property type="match status" value="1"/>
</dbReference>
<feature type="domain" description="Chorismate mutase" evidence="19">
    <location>
        <begin position="3"/>
        <end position="95"/>
    </location>
</feature>
<keyword evidence="23" id="KW-1185">Reference proteome</keyword>
<dbReference type="GO" id="GO:0004664">
    <property type="term" value="F:prephenate dehydratase activity"/>
    <property type="evidence" value="ECO:0007669"/>
    <property type="project" value="UniProtKB-EC"/>
</dbReference>
<evidence type="ECO:0000313" key="23">
    <source>
        <dbReference type="Proteomes" id="UP001595533"/>
    </source>
</evidence>
<dbReference type="InterPro" id="IPR036263">
    <property type="entry name" value="Chorismate_II_sf"/>
</dbReference>
<dbReference type="InterPro" id="IPR002701">
    <property type="entry name" value="CM_II_prokaryot"/>
</dbReference>
<keyword evidence="11" id="KW-0057">Aromatic amino acid biosynthesis</keyword>
<dbReference type="InterPro" id="IPR018528">
    <property type="entry name" value="Preph_deHydtase_CS"/>
</dbReference>
<evidence type="ECO:0000256" key="14">
    <source>
        <dbReference type="ARBA" id="ARBA00023239"/>
    </source>
</evidence>
<dbReference type="SUPFAM" id="SSF55021">
    <property type="entry name" value="ACT-like"/>
    <property type="match status" value="1"/>
</dbReference>
<dbReference type="PROSITE" id="PS51168">
    <property type="entry name" value="CHORISMATE_MUT_2"/>
    <property type="match status" value="1"/>
</dbReference>
<comment type="caution">
    <text evidence="22">The sequence shown here is derived from an EMBL/GenBank/DDBJ whole genome shotgun (WGS) entry which is preliminary data.</text>
</comment>
<accession>A0ABV7JHK2</accession>
<dbReference type="PANTHER" id="PTHR21022:SF19">
    <property type="entry name" value="PREPHENATE DEHYDRATASE-RELATED"/>
    <property type="match status" value="1"/>
</dbReference>
<dbReference type="PROSITE" id="PS51171">
    <property type="entry name" value="PREPHENATE_DEHYDR_3"/>
    <property type="match status" value="1"/>
</dbReference>
<dbReference type="SUPFAM" id="SSF48600">
    <property type="entry name" value="Chorismate mutase II"/>
    <property type="match status" value="1"/>
</dbReference>
<comment type="subcellular location">
    <subcellularLocation>
        <location evidence="3">Cytoplasm</location>
    </subcellularLocation>
</comment>
<evidence type="ECO:0000256" key="16">
    <source>
        <dbReference type="ARBA" id="ARBA00031175"/>
    </source>
</evidence>
<evidence type="ECO:0000259" key="19">
    <source>
        <dbReference type="PROSITE" id="PS51168"/>
    </source>
</evidence>
<evidence type="ECO:0000259" key="21">
    <source>
        <dbReference type="PROSITE" id="PS51671"/>
    </source>
</evidence>
<dbReference type="InterPro" id="IPR002912">
    <property type="entry name" value="ACT_dom"/>
</dbReference>
<dbReference type="EC" id="5.4.99.5" evidence="6"/>
<evidence type="ECO:0000256" key="3">
    <source>
        <dbReference type="ARBA" id="ARBA00004496"/>
    </source>
</evidence>
<evidence type="ECO:0000256" key="11">
    <source>
        <dbReference type="ARBA" id="ARBA00023141"/>
    </source>
</evidence>
<dbReference type="Gene3D" id="1.20.59.10">
    <property type="entry name" value="Chorismate mutase"/>
    <property type="match status" value="1"/>
</dbReference>
<gene>
    <name evidence="22" type="primary">pheA</name>
    <name evidence="22" type="ORF">ACFODZ_15000</name>
</gene>
<keyword evidence="10" id="KW-0028">Amino-acid biosynthesis</keyword>
<dbReference type="EC" id="4.2.1.51" evidence="7"/>
<evidence type="ECO:0000256" key="13">
    <source>
        <dbReference type="ARBA" id="ARBA00023235"/>
    </source>
</evidence>
<evidence type="ECO:0000256" key="17">
    <source>
        <dbReference type="ARBA" id="ARBA00031520"/>
    </source>
</evidence>
<dbReference type="PROSITE" id="PS51671">
    <property type="entry name" value="ACT"/>
    <property type="match status" value="1"/>
</dbReference>
<keyword evidence="9" id="KW-0963">Cytoplasm</keyword>
<evidence type="ECO:0000256" key="9">
    <source>
        <dbReference type="ARBA" id="ARBA00022490"/>
    </source>
</evidence>
<evidence type="ECO:0000256" key="8">
    <source>
        <dbReference type="ARBA" id="ARBA00014401"/>
    </source>
</evidence>
<dbReference type="PROSITE" id="PS00858">
    <property type="entry name" value="PREPHENATE_DEHYDR_2"/>
    <property type="match status" value="1"/>
</dbReference>
<dbReference type="NCBIfam" id="TIGR01807">
    <property type="entry name" value="CM_P2"/>
    <property type="match status" value="1"/>
</dbReference>
<dbReference type="CDD" id="cd04905">
    <property type="entry name" value="ACT_CM-PDT"/>
    <property type="match status" value="1"/>
</dbReference>
<comment type="function">
    <text evidence="2">Catalyzes the Claisen rearrangement of chorismate to prephenate and the decarboxylation/dehydration of prephenate to phenylpyruvate.</text>
</comment>
<reference evidence="23" key="1">
    <citation type="journal article" date="2019" name="Int. J. Syst. Evol. Microbiol.">
        <title>The Global Catalogue of Microorganisms (GCM) 10K type strain sequencing project: providing services to taxonomists for standard genome sequencing and annotation.</title>
        <authorList>
            <consortium name="The Broad Institute Genomics Platform"/>
            <consortium name="The Broad Institute Genome Sequencing Center for Infectious Disease"/>
            <person name="Wu L."/>
            <person name="Ma J."/>
        </authorList>
    </citation>
    <scope>NUCLEOTIDE SEQUENCE [LARGE SCALE GENOMIC DNA]</scope>
    <source>
        <strain evidence="23">KCTC 42953</strain>
    </source>
</reference>
<comment type="pathway">
    <text evidence="5">Metabolic intermediate biosynthesis; prephenate biosynthesis; prephenate from chorismate: step 1/1.</text>
</comment>
<feature type="domain" description="Prephenate dehydratase" evidence="20">
    <location>
        <begin position="95"/>
        <end position="270"/>
    </location>
</feature>
<comment type="pathway">
    <text evidence="4">Amino-acid biosynthesis; L-phenylalanine biosynthesis; phenylpyruvate from prephenate: step 1/1.</text>
</comment>
<evidence type="ECO:0000256" key="1">
    <source>
        <dbReference type="ARBA" id="ARBA00000824"/>
    </source>
</evidence>